<sequence length="183" mass="19904">MKTAQILAGLVLAGFCTGALAEPVYRWTDEKGKQHFGDVPPEGVDAKAVTFSNMSVVSMPKVESVSAAESNLPPECEPSYRGDEPCPLVSRSGERSVESAGEPAGGETKADDAGAEAEPSPGDEPSNRLRRESLETRSEQIEDYDKSERIKEIEEDTEAAKKYERDEPKTLTEKLREKAGLDE</sequence>
<feature type="signal peptide" evidence="2">
    <location>
        <begin position="1"/>
        <end position="21"/>
    </location>
</feature>
<dbReference type="EMBL" id="JBHSWE010000001">
    <property type="protein sequence ID" value="MFC6671347.1"/>
    <property type="molecule type" value="Genomic_DNA"/>
</dbReference>
<dbReference type="Pfam" id="PF13511">
    <property type="entry name" value="DUF4124"/>
    <property type="match status" value="1"/>
</dbReference>
<evidence type="ECO:0000313" key="4">
    <source>
        <dbReference type="EMBL" id="MFC6671347.1"/>
    </source>
</evidence>
<name>A0ABW2A1K8_9GAMM</name>
<keyword evidence="5" id="KW-1185">Reference proteome</keyword>
<evidence type="ECO:0000259" key="3">
    <source>
        <dbReference type="Pfam" id="PF13511"/>
    </source>
</evidence>
<feature type="chain" id="PRO_5046950800" evidence="2">
    <location>
        <begin position="22"/>
        <end position="183"/>
    </location>
</feature>
<evidence type="ECO:0000256" key="2">
    <source>
        <dbReference type="SAM" id="SignalP"/>
    </source>
</evidence>
<evidence type="ECO:0000256" key="1">
    <source>
        <dbReference type="SAM" id="MobiDB-lite"/>
    </source>
</evidence>
<dbReference type="Proteomes" id="UP001596422">
    <property type="component" value="Unassembled WGS sequence"/>
</dbReference>
<gene>
    <name evidence="4" type="ORF">ACFQDL_15650</name>
</gene>
<accession>A0ABW2A1K8</accession>
<protein>
    <submittedName>
        <fullName evidence="4">DUF4124 domain-containing protein</fullName>
    </submittedName>
</protein>
<comment type="caution">
    <text evidence="4">The sequence shown here is derived from an EMBL/GenBank/DDBJ whole genome shotgun (WGS) entry which is preliminary data.</text>
</comment>
<reference evidence="5" key="1">
    <citation type="journal article" date="2019" name="Int. J. Syst. Evol. Microbiol.">
        <title>The Global Catalogue of Microorganisms (GCM) 10K type strain sequencing project: providing services to taxonomists for standard genome sequencing and annotation.</title>
        <authorList>
            <consortium name="The Broad Institute Genomics Platform"/>
            <consortium name="The Broad Institute Genome Sequencing Center for Infectious Disease"/>
            <person name="Wu L."/>
            <person name="Ma J."/>
        </authorList>
    </citation>
    <scope>NUCLEOTIDE SEQUENCE [LARGE SCALE GENOMIC DNA]</scope>
    <source>
        <strain evidence="5">NBRC 111756</strain>
    </source>
</reference>
<evidence type="ECO:0000313" key="5">
    <source>
        <dbReference type="Proteomes" id="UP001596422"/>
    </source>
</evidence>
<keyword evidence="2" id="KW-0732">Signal</keyword>
<proteinExistence type="predicted"/>
<dbReference type="InterPro" id="IPR025392">
    <property type="entry name" value="DUF4124"/>
</dbReference>
<organism evidence="4 5">
    <name type="scientific">Marinobacterium aestuariivivens</name>
    <dbReference type="NCBI Taxonomy" id="1698799"/>
    <lineage>
        <taxon>Bacteria</taxon>
        <taxon>Pseudomonadati</taxon>
        <taxon>Pseudomonadota</taxon>
        <taxon>Gammaproteobacteria</taxon>
        <taxon>Oceanospirillales</taxon>
        <taxon>Oceanospirillaceae</taxon>
        <taxon>Marinobacterium</taxon>
    </lineage>
</organism>
<dbReference type="RefSeq" id="WP_379909860.1">
    <property type="nucleotide sequence ID" value="NZ_JBHSWE010000001.1"/>
</dbReference>
<feature type="domain" description="DUF4124" evidence="3">
    <location>
        <begin position="13"/>
        <end position="53"/>
    </location>
</feature>
<feature type="compositionally biased region" description="Basic and acidic residues" evidence="1">
    <location>
        <begin position="125"/>
        <end position="183"/>
    </location>
</feature>
<feature type="region of interest" description="Disordered" evidence="1">
    <location>
        <begin position="62"/>
        <end position="183"/>
    </location>
</feature>